<dbReference type="Gene3D" id="3.40.50.300">
    <property type="entry name" value="P-loop containing nucleotide triphosphate hydrolases"/>
    <property type="match status" value="1"/>
</dbReference>
<comment type="caution">
    <text evidence="7">The sequence shown here is derived from an EMBL/GenBank/DDBJ whole genome shotgun (WGS) entry which is preliminary data.</text>
</comment>
<dbReference type="GO" id="GO:0005524">
    <property type="term" value="F:ATP binding"/>
    <property type="evidence" value="ECO:0007669"/>
    <property type="project" value="UniProtKB-KW"/>
</dbReference>
<evidence type="ECO:0000256" key="2">
    <source>
        <dbReference type="ARBA" id="ARBA00005417"/>
    </source>
</evidence>
<dbReference type="PANTHER" id="PTHR42711">
    <property type="entry name" value="ABC TRANSPORTER ATP-BINDING PROTEIN"/>
    <property type="match status" value="1"/>
</dbReference>
<sequence length="315" mass="33178">MEVNELLEIAGLAKRYGDREVLRGVDLTVRAGQVLGLLGANGAGKTTMVSICAGLRSADGGSVHVAGIDVARHTGRAQARMGIAPQALGVYPTLSVAENIALFARLAGMKPAEVRARVTEVARLMGLDDRLGVKAEVLSGGQKRRLHTGMAIVHRPDVLFLDEPTVGADVQSRSGILDVVRDLAASGSAIVYTTHYMTELEQLDADIAVLHDGRIVESGSIDELVQRHATASVRLRFEGDAPAEPPSGWEAEGELLVSTLAAANPGPAIAQVLAELGEDANRLKGIDLERASLESAYRAITGDTSRKEELDVVAA</sequence>
<keyword evidence="6" id="KW-0046">Antibiotic resistance</keyword>
<dbReference type="InterPro" id="IPR027417">
    <property type="entry name" value="P-loop_NTPase"/>
</dbReference>
<dbReference type="GO" id="GO:0046677">
    <property type="term" value="P:response to antibiotic"/>
    <property type="evidence" value="ECO:0007669"/>
    <property type="project" value="UniProtKB-KW"/>
</dbReference>
<keyword evidence="8" id="KW-1185">Reference proteome</keyword>
<keyword evidence="4" id="KW-0547">Nucleotide-binding</keyword>
<evidence type="ECO:0000256" key="1">
    <source>
        <dbReference type="ARBA" id="ARBA00004202"/>
    </source>
</evidence>
<dbReference type="InterPro" id="IPR003439">
    <property type="entry name" value="ABC_transporter-like_ATP-bd"/>
</dbReference>
<organism evidence="7 8">
    <name type="scientific">Nonomuraea phyllanthi</name>
    <dbReference type="NCBI Taxonomy" id="2219224"/>
    <lineage>
        <taxon>Bacteria</taxon>
        <taxon>Bacillati</taxon>
        <taxon>Actinomycetota</taxon>
        <taxon>Actinomycetes</taxon>
        <taxon>Streptosporangiales</taxon>
        <taxon>Streptosporangiaceae</taxon>
        <taxon>Nonomuraea</taxon>
    </lineage>
</organism>
<dbReference type="InterPro" id="IPR003593">
    <property type="entry name" value="AAA+_ATPase"/>
</dbReference>
<comment type="subcellular location">
    <subcellularLocation>
        <location evidence="1">Cell membrane</location>
        <topology evidence="1">Peripheral membrane protein</topology>
    </subcellularLocation>
</comment>
<gene>
    <name evidence="7" type="ORF">FH608_011415</name>
</gene>
<dbReference type="GO" id="GO:0016887">
    <property type="term" value="F:ATP hydrolysis activity"/>
    <property type="evidence" value="ECO:0007669"/>
    <property type="project" value="InterPro"/>
</dbReference>
<dbReference type="PROSITE" id="PS50893">
    <property type="entry name" value="ABC_TRANSPORTER_2"/>
    <property type="match status" value="1"/>
</dbReference>
<dbReference type="InterPro" id="IPR050763">
    <property type="entry name" value="ABC_transporter_ATP-binding"/>
</dbReference>
<dbReference type="EMBL" id="VDLX02000003">
    <property type="protein sequence ID" value="KAB8196065.1"/>
    <property type="molecule type" value="Genomic_DNA"/>
</dbReference>
<evidence type="ECO:0000313" key="8">
    <source>
        <dbReference type="Proteomes" id="UP000312512"/>
    </source>
</evidence>
<evidence type="ECO:0000313" key="7">
    <source>
        <dbReference type="EMBL" id="KAB8196065.1"/>
    </source>
</evidence>
<evidence type="ECO:0000256" key="4">
    <source>
        <dbReference type="ARBA" id="ARBA00022741"/>
    </source>
</evidence>
<dbReference type="OrthoDB" id="9804819at2"/>
<reference evidence="7 8" key="1">
    <citation type="submission" date="2019-10" db="EMBL/GenBank/DDBJ databases">
        <title>Nonomuraea sp. nov., isolated from Phyllanthus amarus.</title>
        <authorList>
            <person name="Klykleung N."/>
            <person name="Tanasupawat S."/>
        </authorList>
    </citation>
    <scope>NUCLEOTIDE SEQUENCE [LARGE SCALE GENOMIC DNA]</scope>
    <source>
        <strain evidence="7 8">PA1-10</strain>
    </source>
</reference>
<dbReference type="Proteomes" id="UP000312512">
    <property type="component" value="Unassembled WGS sequence"/>
</dbReference>
<dbReference type="PANTHER" id="PTHR42711:SF5">
    <property type="entry name" value="ABC TRANSPORTER ATP-BINDING PROTEIN NATA"/>
    <property type="match status" value="1"/>
</dbReference>
<proteinExistence type="inferred from homology"/>
<dbReference type="SUPFAM" id="SSF52540">
    <property type="entry name" value="P-loop containing nucleoside triphosphate hydrolases"/>
    <property type="match status" value="1"/>
</dbReference>
<dbReference type="SMART" id="SM00382">
    <property type="entry name" value="AAA"/>
    <property type="match status" value="1"/>
</dbReference>
<name>A0A5C4WQZ6_9ACTN</name>
<protein>
    <submittedName>
        <fullName evidence="7">ATP-binding cassette domain-containing protein</fullName>
    </submittedName>
</protein>
<comment type="similarity">
    <text evidence="2">Belongs to the ABC transporter superfamily.</text>
</comment>
<dbReference type="Pfam" id="PF00005">
    <property type="entry name" value="ABC_tran"/>
    <property type="match status" value="1"/>
</dbReference>
<keyword evidence="5 7" id="KW-0067">ATP-binding</keyword>
<dbReference type="AlphaFoldDB" id="A0A5C4WQZ6"/>
<dbReference type="GO" id="GO:0005886">
    <property type="term" value="C:plasma membrane"/>
    <property type="evidence" value="ECO:0007669"/>
    <property type="project" value="UniProtKB-SubCell"/>
</dbReference>
<accession>A0A5C4WQZ6</accession>
<evidence type="ECO:0000256" key="5">
    <source>
        <dbReference type="ARBA" id="ARBA00022840"/>
    </source>
</evidence>
<keyword evidence="3" id="KW-0813">Transport</keyword>
<evidence type="ECO:0000256" key="6">
    <source>
        <dbReference type="ARBA" id="ARBA00023251"/>
    </source>
</evidence>
<evidence type="ECO:0000256" key="3">
    <source>
        <dbReference type="ARBA" id="ARBA00022448"/>
    </source>
</evidence>